<keyword evidence="1" id="KW-1185">Reference proteome</keyword>
<sequence length="174" mass="20771">MFHVTAEHSHNNKRNGGLGFEVQINCEEETDWLLNYRQHQHVLTRCRWGKGHGSMLYFKRGNNVPFDLKECFHLFSMLSLLPVVDVLRGYQALLHRFRDLADRYENTEEEIEKINAFFEYFRKTFLYQSSLIPGGSFREARYKIKIWNFFDSLLTNHWPITNNDAEDSNMNDQN</sequence>
<dbReference type="WBParaSite" id="jg8053">
    <property type="protein sequence ID" value="jg8053"/>
    <property type="gene ID" value="jg8053"/>
</dbReference>
<accession>A0A915ER47</accession>
<dbReference type="Proteomes" id="UP000887574">
    <property type="component" value="Unplaced"/>
</dbReference>
<evidence type="ECO:0000313" key="1">
    <source>
        <dbReference type="Proteomes" id="UP000887574"/>
    </source>
</evidence>
<protein>
    <submittedName>
        <fullName evidence="2">Uncharacterized protein</fullName>
    </submittedName>
</protein>
<name>A0A915ER47_9BILA</name>
<organism evidence="1 2">
    <name type="scientific">Ditylenchus dipsaci</name>
    <dbReference type="NCBI Taxonomy" id="166011"/>
    <lineage>
        <taxon>Eukaryota</taxon>
        <taxon>Metazoa</taxon>
        <taxon>Ecdysozoa</taxon>
        <taxon>Nematoda</taxon>
        <taxon>Chromadorea</taxon>
        <taxon>Rhabditida</taxon>
        <taxon>Tylenchina</taxon>
        <taxon>Tylenchomorpha</taxon>
        <taxon>Sphaerularioidea</taxon>
        <taxon>Anguinidae</taxon>
        <taxon>Anguininae</taxon>
        <taxon>Ditylenchus</taxon>
    </lineage>
</organism>
<dbReference type="AlphaFoldDB" id="A0A915ER47"/>
<reference evidence="2" key="1">
    <citation type="submission" date="2022-11" db="UniProtKB">
        <authorList>
            <consortium name="WormBaseParasite"/>
        </authorList>
    </citation>
    <scope>IDENTIFICATION</scope>
</reference>
<evidence type="ECO:0000313" key="2">
    <source>
        <dbReference type="WBParaSite" id="jg8053"/>
    </source>
</evidence>
<proteinExistence type="predicted"/>